<comment type="caution">
    <text evidence="1">The sequence shown here is derived from an EMBL/GenBank/DDBJ whole genome shotgun (WGS) entry which is preliminary data.</text>
</comment>
<dbReference type="Proteomes" id="UP001500466">
    <property type="component" value="Unassembled WGS sequence"/>
</dbReference>
<name>A0ABP9HV26_9ACTN</name>
<sequence>MRRVTGRMALLVLYSARVDECREFYAALGLEFVREQHGRGPVHYAAVLDGGLVVELYPAGARGETGALRLGFTVSAAEGRAAGERFQVTDPDGRIVEVSVAARPAPPPP</sequence>
<dbReference type="EMBL" id="BAABHS010000021">
    <property type="protein sequence ID" value="GAA4979428.1"/>
    <property type="molecule type" value="Genomic_DNA"/>
</dbReference>
<evidence type="ECO:0000313" key="1">
    <source>
        <dbReference type="EMBL" id="GAA4979428.1"/>
    </source>
</evidence>
<dbReference type="SUPFAM" id="SSF54593">
    <property type="entry name" value="Glyoxalase/Bleomycin resistance protein/Dihydroxybiphenyl dioxygenase"/>
    <property type="match status" value="1"/>
</dbReference>
<accession>A0ABP9HV26</accession>
<evidence type="ECO:0008006" key="3">
    <source>
        <dbReference type="Google" id="ProtNLM"/>
    </source>
</evidence>
<dbReference type="InterPro" id="IPR029068">
    <property type="entry name" value="Glyas_Bleomycin-R_OHBP_Dase"/>
</dbReference>
<keyword evidence="2" id="KW-1185">Reference proteome</keyword>
<organism evidence="1 2">
    <name type="scientific">Yinghuangia aomiensis</name>
    <dbReference type="NCBI Taxonomy" id="676205"/>
    <lineage>
        <taxon>Bacteria</taxon>
        <taxon>Bacillati</taxon>
        <taxon>Actinomycetota</taxon>
        <taxon>Actinomycetes</taxon>
        <taxon>Kitasatosporales</taxon>
        <taxon>Streptomycetaceae</taxon>
        <taxon>Yinghuangia</taxon>
    </lineage>
</organism>
<dbReference type="Gene3D" id="3.10.180.10">
    <property type="entry name" value="2,3-Dihydroxybiphenyl 1,2-Dioxygenase, domain 1"/>
    <property type="match status" value="1"/>
</dbReference>
<proteinExistence type="predicted"/>
<protein>
    <recommendedName>
        <fullName evidence="3">VOC domain-containing protein</fullName>
    </recommendedName>
</protein>
<reference evidence="2" key="1">
    <citation type="journal article" date="2019" name="Int. J. Syst. Evol. Microbiol.">
        <title>The Global Catalogue of Microorganisms (GCM) 10K type strain sequencing project: providing services to taxonomists for standard genome sequencing and annotation.</title>
        <authorList>
            <consortium name="The Broad Institute Genomics Platform"/>
            <consortium name="The Broad Institute Genome Sequencing Center for Infectious Disease"/>
            <person name="Wu L."/>
            <person name="Ma J."/>
        </authorList>
    </citation>
    <scope>NUCLEOTIDE SEQUENCE [LARGE SCALE GENOMIC DNA]</scope>
    <source>
        <strain evidence="2">JCM 17986</strain>
    </source>
</reference>
<gene>
    <name evidence="1" type="ORF">GCM10023205_55030</name>
</gene>
<evidence type="ECO:0000313" key="2">
    <source>
        <dbReference type="Proteomes" id="UP001500466"/>
    </source>
</evidence>